<dbReference type="Proteomes" id="UP000619293">
    <property type="component" value="Unassembled WGS sequence"/>
</dbReference>
<evidence type="ECO:0000313" key="5">
    <source>
        <dbReference type="Proteomes" id="UP000619293"/>
    </source>
</evidence>
<dbReference type="RefSeq" id="WP_191839813.1">
    <property type="nucleotide sequence ID" value="NZ_BAAALB010000047.1"/>
</dbReference>
<feature type="region of interest" description="Disordered" evidence="1">
    <location>
        <begin position="56"/>
        <end position="79"/>
    </location>
</feature>
<gene>
    <name evidence="4" type="ORF">Cch02nite_73180</name>
</gene>
<feature type="domain" description="Mycothiol-dependent maleylpyruvate isomerase metal-binding" evidence="3">
    <location>
        <begin position="12"/>
        <end position="138"/>
    </location>
</feature>
<evidence type="ECO:0008006" key="6">
    <source>
        <dbReference type="Google" id="ProtNLM"/>
    </source>
</evidence>
<dbReference type="NCBIfam" id="TIGR03083">
    <property type="entry name" value="maleylpyruvate isomerase family mycothiol-dependent enzyme"/>
    <property type="match status" value="1"/>
</dbReference>
<name>A0A8J3KDB4_9ACTN</name>
<evidence type="ECO:0000259" key="3">
    <source>
        <dbReference type="Pfam" id="PF11716"/>
    </source>
</evidence>
<keyword evidence="5" id="KW-1185">Reference proteome</keyword>
<dbReference type="SUPFAM" id="SSF109854">
    <property type="entry name" value="DinB/YfiT-like putative metalloenzymes"/>
    <property type="match status" value="1"/>
</dbReference>
<dbReference type="PANTHER" id="PTHR40758:SF1">
    <property type="entry name" value="CONSERVED PROTEIN"/>
    <property type="match status" value="1"/>
</dbReference>
<dbReference type="InterPro" id="IPR017517">
    <property type="entry name" value="Maleyloyr_isom"/>
</dbReference>
<protein>
    <recommendedName>
        <fullName evidence="6">TIGR03083 family protein</fullName>
    </recommendedName>
</protein>
<dbReference type="AlphaFoldDB" id="A0A8J3KDB4"/>
<reference evidence="4 5" key="1">
    <citation type="submission" date="2021-01" db="EMBL/GenBank/DDBJ databases">
        <title>Whole genome shotgun sequence of Catellatospora chokoriensis NBRC 107358.</title>
        <authorList>
            <person name="Komaki H."/>
            <person name="Tamura T."/>
        </authorList>
    </citation>
    <scope>NUCLEOTIDE SEQUENCE [LARGE SCALE GENOMIC DNA]</scope>
    <source>
        <strain evidence="4 5">NBRC 107358</strain>
    </source>
</reference>
<dbReference type="InterPro" id="IPR034660">
    <property type="entry name" value="DinB/YfiT-like"/>
</dbReference>
<dbReference type="Pfam" id="PF07398">
    <property type="entry name" value="MDMPI_C"/>
    <property type="match status" value="1"/>
</dbReference>
<proteinExistence type="predicted"/>
<evidence type="ECO:0000256" key="1">
    <source>
        <dbReference type="SAM" id="MobiDB-lite"/>
    </source>
</evidence>
<sequence>MARLTYDRYCDEVSAQTALLREVLPGDDLSAKVPTCPDWTLADLVRHVGGNVHMTDAAVRGEPGPRPAIGDPARAGVPDTDDPDTLTTWMQDGADAYARSLRERDAQDVAEIFGLLQTLTFWARRAACDILVHRADAALTTGAGYTLAPDLAADAVDELLEMATDPQVGTRVFTKLPELFGPPRTIHLHATDTVEPLAAEWLIALGPDGVTWRHGHEKADVALQAPLTELLLILYRRLPLDFAQVHVHGDRDLLEGWLARVSMG</sequence>
<evidence type="ECO:0000313" key="4">
    <source>
        <dbReference type="EMBL" id="GIF93874.1"/>
    </source>
</evidence>
<accession>A0A8J3KDB4</accession>
<comment type="caution">
    <text evidence="4">The sequence shown here is derived from an EMBL/GenBank/DDBJ whole genome shotgun (WGS) entry which is preliminary data.</text>
</comment>
<evidence type="ECO:0000259" key="2">
    <source>
        <dbReference type="Pfam" id="PF07398"/>
    </source>
</evidence>
<dbReference type="EMBL" id="BONG01000074">
    <property type="protein sequence ID" value="GIF93874.1"/>
    <property type="molecule type" value="Genomic_DNA"/>
</dbReference>
<organism evidence="4 5">
    <name type="scientific">Catellatospora chokoriensis</name>
    <dbReference type="NCBI Taxonomy" id="310353"/>
    <lineage>
        <taxon>Bacteria</taxon>
        <taxon>Bacillati</taxon>
        <taxon>Actinomycetota</taxon>
        <taxon>Actinomycetes</taxon>
        <taxon>Micromonosporales</taxon>
        <taxon>Micromonosporaceae</taxon>
        <taxon>Catellatospora</taxon>
    </lineage>
</organism>
<dbReference type="Pfam" id="PF11716">
    <property type="entry name" value="MDMPI_N"/>
    <property type="match status" value="1"/>
</dbReference>
<dbReference type="PANTHER" id="PTHR40758">
    <property type="entry name" value="CONSERVED PROTEIN"/>
    <property type="match status" value="1"/>
</dbReference>
<dbReference type="GO" id="GO:0005886">
    <property type="term" value="C:plasma membrane"/>
    <property type="evidence" value="ECO:0007669"/>
    <property type="project" value="TreeGrafter"/>
</dbReference>
<dbReference type="InterPro" id="IPR010872">
    <property type="entry name" value="MDMPI_C-term_domain"/>
</dbReference>
<feature type="domain" description="MDMPI C-terminal" evidence="2">
    <location>
        <begin position="150"/>
        <end position="255"/>
    </location>
</feature>
<dbReference type="InterPro" id="IPR024344">
    <property type="entry name" value="MDMPI_metal-binding"/>
</dbReference>
<dbReference type="GO" id="GO:0046872">
    <property type="term" value="F:metal ion binding"/>
    <property type="evidence" value="ECO:0007669"/>
    <property type="project" value="InterPro"/>
</dbReference>
<dbReference type="Gene3D" id="1.20.120.450">
    <property type="entry name" value="dinb family like domain"/>
    <property type="match status" value="1"/>
</dbReference>